<keyword evidence="1" id="KW-0812">Transmembrane</keyword>
<feature type="transmembrane region" description="Helical" evidence="1">
    <location>
        <begin position="12"/>
        <end position="32"/>
    </location>
</feature>
<keyword evidence="1" id="KW-0472">Membrane</keyword>
<dbReference type="PATRIC" id="fig|1316928.3.peg.707"/>
<evidence type="ECO:0000313" key="2">
    <source>
        <dbReference type="EMBL" id="EON34010.1"/>
    </source>
</evidence>
<feature type="transmembrane region" description="Helical" evidence="1">
    <location>
        <begin position="38"/>
        <end position="61"/>
    </location>
</feature>
<sequence>MLTARGEIIARTVLSILTVLVAGVALGLGASIGIRPHAATWIVLGMAALVGISALVAASLAQSASSRILSSSDDMLREMVGERWNDTAEKDPQRVIAKRHAEAIIKLREANKKRARQAKAALALQLIFIIGLVAAVAIEVVMQVAQD</sequence>
<dbReference type="AlphaFoldDB" id="R7YD91"/>
<dbReference type="Proteomes" id="UP000013569">
    <property type="component" value="Unassembled WGS sequence"/>
</dbReference>
<evidence type="ECO:0000313" key="3">
    <source>
        <dbReference type="Proteomes" id="UP000013569"/>
    </source>
</evidence>
<reference evidence="2 3" key="1">
    <citation type="journal article" date="2013" name="Genome Announc.">
        <title>Draft Genome Sequence of a Benzothiophene-Desulfurizing Bacterium, Gordona terrae Strain C-6.</title>
        <authorList>
            <person name="Wang W."/>
            <person name="Ma T."/>
            <person name="Ren Y."/>
            <person name="Li G."/>
        </authorList>
    </citation>
    <scope>NUCLEOTIDE SEQUENCE [LARGE SCALE GENOMIC DNA]</scope>
    <source>
        <strain evidence="2 3">C-6</strain>
    </source>
</reference>
<protein>
    <submittedName>
        <fullName evidence="2">Uncharacterized protein</fullName>
    </submittedName>
</protein>
<gene>
    <name evidence="2" type="ORF">GTC6_03500</name>
</gene>
<feature type="transmembrane region" description="Helical" evidence="1">
    <location>
        <begin position="122"/>
        <end position="145"/>
    </location>
</feature>
<comment type="caution">
    <text evidence="2">The sequence shown here is derived from an EMBL/GenBank/DDBJ whole genome shotgun (WGS) entry which is preliminary data.</text>
</comment>
<organism evidence="2 3">
    <name type="scientific">Gordonia terrae C-6</name>
    <dbReference type="NCBI Taxonomy" id="1316928"/>
    <lineage>
        <taxon>Bacteria</taxon>
        <taxon>Bacillati</taxon>
        <taxon>Actinomycetota</taxon>
        <taxon>Actinomycetes</taxon>
        <taxon>Mycobacteriales</taxon>
        <taxon>Gordoniaceae</taxon>
        <taxon>Gordonia</taxon>
    </lineage>
</organism>
<proteinExistence type="predicted"/>
<dbReference type="EMBL" id="AQPW01000003">
    <property type="protein sequence ID" value="EON34010.1"/>
    <property type="molecule type" value="Genomic_DNA"/>
</dbReference>
<evidence type="ECO:0000256" key="1">
    <source>
        <dbReference type="SAM" id="Phobius"/>
    </source>
</evidence>
<name>R7YD91_9ACTN</name>
<keyword evidence="1" id="KW-1133">Transmembrane helix</keyword>
<accession>R7YD91</accession>